<dbReference type="AlphaFoldDB" id="Q1QN57"/>
<feature type="transmembrane region" description="Helical" evidence="1">
    <location>
        <begin position="115"/>
        <end position="135"/>
    </location>
</feature>
<dbReference type="eggNOG" id="ENOG5030VR7">
    <property type="taxonomic scope" value="Bacteria"/>
</dbReference>
<organism evidence="2 3">
    <name type="scientific">Nitrobacter hamburgensis (strain DSM 10229 / NCIMB 13809 / X14)</name>
    <dbReference type="NCBI Taxonomy" id="323097"/>
    <lineage>
        <taxon>Bacteria</taxon>
        <taxon>Pseudomonadati</taxon>
        <taxon>Pseudomonadota</taxon>
        <taxon>Alphaproteobacteria</taxon>
        <taxon>Hyphomicrobiales</taxon>
        <taxon>Nitrobacteraceae</taxon>
        <taxon>Nitrobacter</taxon>
    </lineage>
</organism>
<dbReference type="EMBL" id="CP000319">
    <property type="protein sequence ID" value="ABE62340.1"/>
    <property type="molecule type" value="Genomic_DNA"/>
</dbReference>
<dbReference type="Proteomes" id="UP000001953">
    <property type="component" value="Chromosome"/>
</dbReference>
<reference evidence="2 3" key="1">
    <citation type="submission" date="2006-03" db="EMBL/GenBank/DDBJ databases">
        <title>Complete sequence of chromosome of Nitrobacter hamburgensis X14.</title>
        <authorList>
            <consortium name="US DOE Joint Genome Institute"/>
            <person name="Copeland A."/>
            <person name="Lucas S."/>
            <person name="Lapidus A."/>
            <person name="Barry K."/>
            <person name="Detter J.C."/>
            <person name="Glavina del Rio T."/>
            <person name="Hammon N."/>
            <person name="Israni S."/>
            <person name="Dalin E."/>
            <person name="Tice H."/>
            <person name="Pitluck S."/>
            <person name="Chain P."/>
            <person name="Malfatti S."/>
            <person name="Shin M."/>
            <person name="Vergez L."/>
            <person name="Schmutz J."/>
            <person name="Larimer F."/>
            <person name="Land M."/>
            <person name="Hauser L."/>
            <person name="Kyrpides N."/>
            <person name="Ivanova N."/>
            <person name="Ward B."/>
            <person name="Arp D."/>
            <person name="Klotz M."/>
            <person name="Stein L."/>
            <person name="O'Mullan G."/>
            <person name="Starkenburg S."/>
            <person name="Sayavedra L."/>
            <person name="Poret-Peterson A.T."/>
            <person name="Gentry M.E."/>
            <person name="Bruce D."/>
            <person name="Richardson P."/>
        </authorList>
    </citation>
    <scope>NUCLEOTIDE SEQUENCE [LARGE SCALE GENOMIC DNA]</scope>
    <source>
        <strain evidence="3">DSM 10229 / NCIMB 13809 / X14</strain>
    </source>
</reference>
<protein>
    <submittedName>
        <fullName evidence="2">Uncharacterized protein</fullName>
    </submittedName>
</protein>
<keyword evidence="3" id="KW-1185">Reference proteome</keyword>
<name>Q1QN57_NITHX</name>
<evidence type="ECO:0000313" key="3">
    <source>
        <dbReference type="Proteomes" id="UP000001953"/>
    </source>
</evidence>
<evidence type="ECO:0000256" key="1">
    <source>
        <dbReference type="SAM" id="Phobius"/>
    </source>
</evidence>
<dbReference type="RefSeq" id="WP_011510029.1">
    <property type="nucleotide sequence ID" value="NC_007964.1"/>
</dbReference>
<dbReference type="HOGENOM" id="CLU_120961_0_0_5"/>
<accession>Q1QN57</accession>
<gene>
    <name evidence="2" type="ordered locus">Nham_1518</name>
</gene>
<sequence length="137" mass="15278">MIARRADTKARADFATWKMMAKLNGASSLPDEALTFLSRYRGFLETMPETEASEAAIGLIYKDYYAEMGGTGTPPDIRSMPKDPIVELDNVTAFRRPEPQPPQAVNSGTTARPRLPVALIFICLTMIYVGIRYFLLQ</sequence>
<dbReference type="OrthoDB" id="8265095at2"/>
<keyword evidence="1" id="KW-1133">Transmembrane helix</keyword>
<proteinExistence type="predicted"/>
<keyword evidence="1" id="KW-0472">Membrane</keyword>
<dbReference type="KEGG" id="nha:Nham_1518"/>
<evidence type="ECO:0000313" key="2">
    <source>
        <dbReference type="EMBL" id="ABE62340.1"/>
    </source>
</evidence>
<keyword evidence="1" id="KW-0812">Transmembrane</keyword>